<organism evidence="2 3">
    <name type="scientific">Emticicia aquatilis</name>
    <dbReference type="NCBI Taxonomy" id="1537369"/>
    <lineage>
        <taxon>Bacteria</taxon>
        <taxon>Pseudomonadati</taxon>
        <taxon>Bacteroidota</taxon>
        <taxon>Cytophagia</taxon>
        <taxon>Cytophagales</taxon>
        <taxon>Leadbetterellaceae</taxon>
        <taxon>Emticicia</taxon>
    </lineage>
</organism>
<feature type="transmembrane region" description="Helical" evidence="1">
    <location>
        <begin position="63"/>
        <end position="87"/>
    </location>
</feature>
<keyword evidence="3" id="KW-1185">Reference proteome</keyword>
<dbReference type="RefSeq" id="WP_188765012.1">
    <property type="nucleotide sequence ID" value="NZ_BMKK01000002.1"/>
</dbReference>
<keyword evidence="1" id="KW-1133">Transmembrane helix</keyword>
<gene>
    <name evidence="2" type="ORF">GCM10011514_10720</name>
</gene>
<proteinExistence type="predicted"/>
<feature type="transmembrane region" description="Helical" evidence="1">
    <location>
        <begin position="30"/>
        <end position="51"/>
    </location>
</feature>
<reference evidence="2" key="1">
    <citation type="journal article" date="2014" name="Int. J. Syst. Evol. Microbiol.">
        <title>Complete genome sequence of Corynebacterium casei LMG S-19264T (=DSM 44701T), isolated from a smear-ripened cheese.</title>
        <authorList>
            <consortium name="US DOE Joint Genome Institute (JGI-PGF)"/>
            <person name="Walter F."/>
            <person name="Albersmeier A."/>
            <person name="Kalinowski J."/>
            <person name="Ruckert C."/>
        </authorList>
    </citation>
    <scope>NUCLEOTIDE SEQUENCE</scope>
    <source>
        <strain evidence="2">CGMCC 1.15958</strain>
    </source>
</reference>
<accession>A0A916YL85</accession>
<dbReference type="AlphaFoldDB" id="A0A916YL85"/>
<feature type="transmembrane region" description="Helical" evidence="1">
    <location>
        <begin position="190"/>
        <end position="210"/>
    </location>
</feature>
<keyword evidence="1" id="KW-0472">Membrane</keyword>
<reference evidence="2" key="2">
    <citation type="submission" date="2020-09" db="EMBL/GenBank/DDBJ databases">
        <authorList>
            <person name="Sun Q."/>
            <person name="Zhou Y."/>
        </authorList>
    </citation>
    <scope>NUCLEOTIDE SEQUENCE</scope>
    <source>
        <strain evidence="2">CGMCC 1.15958</strain>
    </source>
</reference>
<evidence type="ECO:0000313" key="3">
    <source>
        <dbReference type="Proteomes" id="UP000609064"/>
    </source>
</evidence>
<evidence type="ECO:0000256" key="1">
    <source>
        <dbReference type="SAM" id="Phobius"/>
    </source>
</evidence>
<comment type="caution">
    <text evidence="2">The sequence shown here is derived from an EMBL/GenBank/DDBJ whole genome shotgun (WGS) entry which is preliminary data.</text>
</comment>
<dbReference type="Proteomes" id="UP000609064">
    <property type="component" value="Unassembled WGS sequence"/>
</dbReference>
<sequence length="312" mass="33494">MTDTILQVTISGDALFKTAQLLATKAKGNCLELAGIMLFIHFAYMLFKVLVFGESYGSNVLNLIRVVALMFLIGYYNELMGLVVGAINELANTYTKVDDILAQMKKVSGDANNPSTEASGWDLLTMDFGKLINVVLTAIQNGLSMIIRLLLENVKNVLVAFTYSVGIFATALSTVPGLGGTITHWFRSMLNILFWTLTLSVLDNLVVGLSTTIQTTTQGSDIVNMLVINLALILMYLGVPLLTTLYIGSSAIGGIIRSIQGVTGGMVAAGASVAGKSVWEKSAGARTKAWEATKQGFSDVFSRNNTTNRTKP</sequence>
<name>A0A916YL85_9BACT</name>
<dbReference type="EMBL" id="BMKK01000002">
    <property type="protein sequence ID" value="GGD48507.1"/>
    <property type="molecule type" value="Genomic_DNA"/>
</dbReference>
<keyword evidence="1" id="KW-0812">Transmembrane</keyword>
<feature type="transmembrane region" description="Helical" evidence="1">
    <location>
        <begin position="222"/>
        <end position="247"/>
    </location>
</feature>
<feature type="transmembrane region" description="Helical" evidence="1">
    <location>
        <begin position="157"/>
        <end position="178"/>
    </location>
</feature>
<evidence type="ECO:0000313" key="2">
    <source>
        <dbReference type="EMBL" id="GGD48507.1"/>
    </source>
</evidence>
<protein>
    <submittedName>
        <fullName evidence="2">Uncharacterized protein</fullName>
    </submittedName>
</protein>